<dbReference type="AlphaFoldDB" id="A0A7C9PM58"/>
<reference evidence="2 3" key="1">
    <citation type="journal article" date="2014" name="Int. J. Syst. Evol. Microbiol.">
        <title>Description of Galbitalea soli gen. nov., sp. nov., and Frondihabitans sucicola sp. nov.</title>
        <authorList>
            <person name="Kim S.J."/>
            <person name="Lim J.M."/>
            <person name="Ahn J.H."/>
            <person name="Weon H.Y."/>
            <person name="Hamada M."/>
            <person name="Suzuki K."/>
            <person name="Ahn T.Y."/>
            <person name="Kwon S.W."/>
        </authorList>
    </citation>
    <scope>NUCLEOTIDE SEQUENCE [LARGE SCALE GENOMIC DNA]</scope>
    <source>
        <strain evidence="2 3">NBRC 108727</strain>
    </source>
</reference>
<dbReference type="EMBL" id="JAAGWZ010000001">
    <property type="protein sequence ID" value="NEM90531.1"/>
    <property type="molecule type" value="Genomic_DNA"/>
</dbReference>
<evidence type="ECO:0000259" key="1">
    <source>
        <dbReference type="PROSITE" id="PS51502"/>
    </source>
</evidence>
<dbReference type="InterPro" id="IPR011008">
    <property type="entry name" value="Dimeric_a/b-barrel"/>
</dbReference>
<name>A0A7C9PM58_9MICO</name>
<protein>
    <submittedName>
        <fullName evidence="2">Dabb family protein</fullName>
    </submittedName>
</protein>
<evidence type="ECO:0000313" key="2">
    <source>
        <dbReference type="EMBL" id="NEM90531.1"/>
    </source>
</evidence>
<sequence length="141" mass="15645">MESGTQAARAEAARVGEQQFVARDYRPGLVTHAVFFRFADGVTPEQVAEVGRRFHALAATRREDGEPYILSIVSGEQQSSEDAGHGFEWAFAVAFASLGDRNFYVGRPVVETPGRYDPEHDAFKDWVAPFLADVMVFDFQA</sequence>
<dbReference type="Gene3D" id="3.30.70.100">
    <property type="match status" value="1"/>
</dbReference>
<dbReference type="SUPFAM" id="SSF54909">
    <property type="entry name" value="Dimeric alpha+beta barrel"/>
    <property type="match status" value="1"/>
</dbReference>
<feature type="domain" description="Stress-response A/B barrel" evidence="1">
    <location>
        <begin position="30"/>
        <end position="139"/>
    </location>
</feature>
<dbReference type="SMART" id="SM00886">
    <property type="entry name" value="Dabb"/>
    <property type="match status" value="1"/>
</dbReference>
<dbReference type="InterPro" id="IPR013097">
    <property type="entry name" value="Dabb"/>
</dbReference>
<gene>
    <name evidence="2" type="ORF">G3T37_04090</name>
</gene>
<dbReference type="PROSITE" id="PS51502">
    <property type="entry name" value="S_R_A_B_BARREL"/>
    <property type="match status" value="1"/>
</dbReference>
<comment type="caution">
    <text evidence="2">The sequence shown here is derived from an EMBL/GenBank/DDBJ whole genome shotgun (WGS) entry which is preliminary data.</text>
</comment>
<accession>A0A7C9PM58</accession>
<dbReference type="RefSeq" id="WP_163472173.1">
    <property type="nucleotide sequence ID" value="NZ_JAAGWZ010000001.1"/>
</dbReference>
<proteinExistence type="predicted"/>
<dbReference type="Proteomes" id="UP000479756">
    <property type="component" value="Unassembled WGS sequence"/>
</dbReference>
<organism evidence="2 3">
    <name type="scientific">Galbitalea soli</name>
    <dbReference type="NCBI Taxonomy" id="1268042"/>
    <lineage>
        <taxon>Bacteria</taxon>
        <taxon>Bacillati</taxon>
        <taxon>Actinomycetota</taxon>
        <taxon>Actinomycetes</taxon>
        <taxon>Micrococcales</taxon>
        <taxon>Microbacteriaceae</taxon>
        <taxon>Galbitalea</taxon>
    </lineage>
</organism>
<evidence type="ECO:0000313" key="3">
    <source>
        <dbReference type="Proteomes" id="UP000479756"/>
    </source>
</evidence>
<keyword evidence="3" id="KW-1185">Reference proteome</keyword>
<dbReference type="Pfam" id="PF07876">
    <property type="entry name" value="Dabb"/>
    <property type="match status" value="1"/>
</dbReference>